<protein>
    <recommendedName>
        <fullName evidence="4">GcrA cell cycle regulator</fullName>
    </recommendedName>
</protein>
<proteinExistence type="predicted"/>
<dbReference type="AlphaFoldDB" id="A0A175R7G8"/>
<dbReference type="OrthoDB" id="9798071at2"/>
<reference evidence="2 3" key="1">
    <citation type="journal article" date="2016" name="Front. Microbiol.">
        <title>Genomic Resource of Rice Seed Associated Bacteria.</title>
        <authorList>
            <person name="Midha S."/>
            <person name="Bansal K."/>
            <person name="Sharma S."/>
            <person name="Kumar N."/>
            <person name="Patil P.P."/>
            <person name="Chaudhry V."/>
            <person name="Patil P.B."/>
        </authorList>
    </citation>
    <scope>NUCLEOTIDE SEQUENCE [LARGE SCALE GENOMIC DNA]</scope>
    <source>
        <strain evidence="2 3">NS226</strain>
    </source>
</reference>
<evidence type="ECO:0008006" key="4">
    <source>
        <dbReference type="Google" id="ProtNLM"/>
    </source>
</evidence>
<dbReference type="Proteomes" id="UP000078272">
    <property type="component" value="Unassembled WGS sequence"/>
</dbReference>
<name>A0A175R7G8_9HYPH</name>
<dbReference type="RefSeq" id="WP_058635090.1">
    <property type="nucleotide sequence ID" value="NZ_LDPZ01000022.1"/>
</dbReference>
<feature type="region of interest" description="Disordered" evidence="1">
    <location>
        <begin position="89"/>
        <end position="115"/>
    </location>
</feature>
<gene>
    <name evidence="2" type="ORF">NS226_11405</name>
</gene>
<feature type="compositionally biased region" description="Pro residues" evidence="1">
    <location>
        <begin position="89"/>
        <end position="108"/>
    </location>
</feature>
<evidence type="ECO:0000313" key="2">
    <source>
        <dbReference type="EMBL" id="KTQ95459.1"/>
    </source>
</evidence>
<dbReference type="STRING" id="401562.NS365_19115"/>
<evidence type="ECO:0000256" key="1">
    <source>
        <dbReference type="SAM" id="MobiDB-lite"/>
    </source>
</evidence>
<dbReference type="Pfam" id="PF07750">
    <property type="entry name" value="GcrA"/>
    <property type="match status" value="1"/>
</dbReference>
<sequence>MSWTEERIELLTRLWGEGRSASQIAAELGGVTRNAVIGKVHRLKLDNRPKGGSDESVAEITPAAIPVAVAAPSPAPVPEPVVVVAQAPAPRPEPEAAPVPQRPTPAPSIAPAAAPAPAAPRILTPTLPSTPPLRAPMPQRQPMVHSIGATALKMSPETDAFEDAQIFGHSEGGEVVPMSRNLTLVQLSERTCKWPLGDPLSPDFRFCGNHSQDSSPYCKHHARIAFQPVSERRRVR</sequence>
<accession>A0A175R7G8</accession>
<dbReference type="InterPro" id="IPR011681">
    <property type="entry name" value="GcrA"/>
</dbReference>
<evidence type="ECO:0000313" key="3">
    <source>
        <dbReference type="Proteomes" id="UP000078272"/>
    </source>
</evidence>
<dbReference type="EMBL" id="LDPZ01000022">
    <property type="protein sequence ID" value="KTQ95459.1"/>
    <property type="molecule type" value="Genomic_DNA"/>
</dbReference>
<organism evidence="2 3">
    <name type="scientific">Aureimonas ureilytica</name>
    <dbReference type="NCBI Taxonomy" id="401562"/>
    <lineage>
        <taxon>Bacteria</taxon>
        <taxon>Pseudomonadati</taxon>
        <taxon>Pseudomonadota</taxon>
        <taxon>Alphaproteobacteria</taxon>
        <taxon>Hyphomicrobiales</taxon>
        <taxon>Aurantimonadaceae</taxon>
        <taxon>Aureimonas</taxon>
    </lineage>
</organism>
<comment type="caution">
    <text evidence="2">The sequence shown here is derived from an EMBL/GenBank/DDBJ whole genome shotgun (WGS) entry which is preliminary data.</text>
</comment>
<dbReference type="PATRIC" id="fig|401562.3.peg.1804"/>